<feature type="transmembrane region" description="Helical" evidence="1">
    <location>
        <begin position="12"/>
        <end position="34"/>
    </location>
</feature>
<sequence>MLSSDSPAPGGGSVAALSGAMGAGLVSMVCNLTVGKKGYENVRENAEKTVTRSGSLGQDLIDYIDADTNAFNGVMAAFKMPKETDEQKAARSAAIQEGYKAAIRSPLNIAEACLEVMELADGMLGKGNSNALSDLGVGADMAYSGLKGAVMNVEINLPSIKDETFASDTAKKISSLENRGAVLAERIREYVKKGGQA</sequence>
<dbReference type="Proteomes" id="UP001200430">
    <property type="component" value="Unassembled WGS sequence"/>
</dbReference>
<comment type="caution">
    <text evidence="3">The sequence shown here is derived from an EMBL/GenBank/DDBJ whole genome shotgun (WGS) entry which is preliminary data.</text>
</comment>
<organism evidence="3 4">
    <name type="scientific">Dethiosulfovibrio marinus</name>
    <dbReference type="NCBI Taxonomy" id="133532"/>
    <lineage>
        <taxon>Bacteria</taxon>
        <taxon>Thermotogati</taxon>
        <taxon>Synergistota</taxon>
        <taxon>Synergistia</taxon>
        <taxon>Synergistales</taxon>
        <taxon>Dethiosulfovibrionaceae</taxon>
        <taxon>Dethiosulfovibrio</taxon>
    </lineage>
</organism>
<protein>
    <submittedName>
        <fullName evidence="3">Cyclodeaminase/cyclohydrolase family protein</fullName>
    </submittedName>
</protein>
<dbReference type="EMBL" id="JAKGUD010000024">
    <property type="protein sequence ID" value="MCF4143674.1"/>
    <property type="molecule type" value="Genomic_DNA"/>
</dbReference>
<evidence type="ECO:0000313" key="3">
    <source>
        <dbReference type="EMBL" id="MCF4143674.1"/>
    </source>
</evidence>
<keyword evidence="1" id="KW-0472">Membrane</keyword>
<name>A0ABS9ER70_9BACT</name>
<evidence type="ECO:0000256" key="1">
    <source>
        <dbReference type="SAM" id="Phobius"/>
    </source>
</evidence>
<dbReference type="Gene3D" id="1.20.120.680">
    <property type="entry name" value="Formiminotetrahydrofolate cyclodeaminase monomer, up-and-down helical bundle"/>
    <property type="match status" value="1"/>
</dbReference>
<gene>
    <name evidence="3" type="ORF">L2W38_12725</name>
</gene>
<dbReference type="SUPFAM" id="SSF101262">
    <property type="entry name" value="Methenyltetrahydrofolate cyclohydrolase-like"/>
    <property type="match status" value="1"/>
</dbReference>
<feature type="domain" description="Cyclodeaminase/cyclohydrolase" evidence="2">
    <location>
        <begin position="2"/>
        <end position="174"/>
    </location>
</feature>
<evidence type="ECO:0000313" key="4">
    <source>
        <dbReference type="Proteomes" id="UP001200430"/>
    </source>
</evidence>
<dbReference type="InterPro" id="IPR007044">
    <property type="entry name" value="Cyclodeamin/CycHdrlase"/>
</dbReference>
<evidence type="ECO:0000259" key="2">
    <source>
        <dbReference type="Pfam" id="PF04961"/>
    </source>
</evidence>
<accession>A0ABS9ER70</accession>
<dbReference type="InterPro" id="IPR036178">
    <property type="entry name" value="Formintransfe-cycloase-like_sf"/>
</dbReference>
<reference evidence="3 4" key="1">
    <citation type="submission" date="2022-01" db="EMBL/GenBank/DDBJ databases">
        <title>Dethiosulfovibrio faecalis sp. nov., a novel proteolytic, non-sulfur-reducing bacterium isolated from a marine aquaculture solid waste bioreactor.</title>
        <authorList>
            <person name="Grabowski S."/>
            <person name="Apolinario E."/>
            <person name="Schneider N."/>
            <person name="Marshall C.W."/>
            <person name="Sowers K.R."/>
        </authorList>
    </citation>
    <scope>NUCLEOTIDE SEQUENCE [LARGE SCALE GENOMIC DNA]</scope>
    <source>
        <strain evidence="3 4">DSM 12537</strain>
    </source>
</reference>
<proteinExistence type="predicted"/>
<keyword evidence="1" id="KW-0812">Transmembrane</keyword>
<keyword evidence="1" id="KW-1133">Transmembrane helix</keyword>
<keyword evidence="4" id="KW-1185">Reference proteome</keyword>
<dbReference type="Pfam" id="PF04961">
    <property type="entry name" value="FTCD_C"/>
    <property type="match status" value="1"/>
</dbReference>